<evidence type="ECO:0000256" key="14">
    <source>
        <dbReference type="ARBA" id="ARBA00042261"/>
    </source>
</evidence>
<dbReference type="Gene3D" id="2.160.20.10">
    <property type="entry name" value="Single-stranded right-handed beta-helix, Pectin lyase-like"/>
    <property type="match status" value="1"/>
</dbReference>
<reference evidence="18" key="2">
    <citation type="submission" date="2023-05" db="EMBL/GenBank/DDBJ databases">
        <authorList>
            <consortium name="Lawrence Berkeley National Laboratory"/>
            <person name="Steindorff A."/>
            <person name="Hensen N."/>
            <person name="Bonometti L."/>
            <person name="Westerberg I."/>
            <person name="Brannstrom I.O."/>
            <person name="Guillou S."/>
            <person name="Cros-Aarteil S."/>
            <person name="Calhoun S."/>
            <person name="Haridas S."/>
            <person name="Kuo A."/>
            <person name="Mondo S."/>
            <person name="Pangilinan J."/>
            <person name="Riley R."/>
            <person name="Labutti K."/>
            <person name="Andreopoulos B."/>
            <person name="Lipzen A."/>
            <person name="Chen C."/>
            <person name="Yanf M."/>
            <person name="Daum C."/>
            <person name="Ng V."/>
            <person name="Clum A."/>
            <person name="Ohm R."/>
            <person name="Martin F."/>
            <person name="Silar P."/>
            <person name="Natvig D."/>
            <person name="Lalanne C."/>
            <person name="Gautier V."/>
            <person name="Ament-Velasquez S.L."/>
            <person name="Kruys A."/>
            <person name="Hutchinson M.I."/>
            <person name="Powell A.J."/>
            <person name="Barry K."/>
            <person name="Miller A.N."/>
            <person name="Grigoriev I.V."/>
            <person name="Debuchy R."/>
            <person name="Gladieux P."/>
            <person name="Thoren M.H."/>
            <person name="Johannesson H."/>
        </authorList>
    </citation>
    <scope>NUCLEOTIDE SEQUENCE</scope>
    <source>
        <strain evidence="18">PSN243</strain>
    </source>
</reference>
<keyword evidence="7" id="KW-1015">Disulfide bond</keyword>
<evidence type="ECO:0000256" key="6">
    <source>
        <dbReference type="ARBA" id="ARBA00022801"/>
    </source>
</evidence>
<evidence type="ECO:0000256" key="13">
    <source>
        <dbReference type="ARBA" id="ARBA00041473"/>
    </source>
</evidence>
<evidence type="ECO:0000256" key="2">
    <source>
        <dbReference type="ARBA" id="ARBA00008834"/>
    </source>
</evidence>
<dbReference type="InterPro" id="IPR000743">
    <property type="entry name" value="Glyco_hydro_28"/>
</dbReference>
<dbReference type="InterPro" id="IPR012334">
    <property type="entry name" value="Pectin_lyas_fold"/>
</dbReference>
<comment type="caution">
    <text evidence="18">The sequence shown here is derived from an EMBL/GenBank/DDBJ whole genome shotgun (WGS) entry which is preliminary data.</text>
</comment>
<dbReference type="GO" id="GO:0004650">
    <property type="term" value="F:polygalacturonase activity"/>
    <property type="evidence" value="ECO:0007669"/>
    <property type="project" value="InterPro"/>
</dbReference>
<dbReference type="SUPFAM" id="SSF51126">
    <property type="entry name" value="Pectin lyase-like"/>
    <property type="match status" value="1"/>
</dbReference>
<dbReference type="GO" id="GO:0016829">
    <property type="term" value="F:lyase activity"/>
    <property type="evidence" value="ECO:0007669"/>
    <property type="project" value="UniProtKB-KW"/>
</dbReference>
<keyword evidence="4" id="KW-0732">Signal</keyword>
<comment type="catalytic activity">
    <reaction evidence="15">
        <text>[(1-&gt;4)-alpha-D-galacturonosyl](n) + H2O = alpha-D-galacturonate + [(1-&gt;4)-alpha-D-galacturonosyl](n-1)</text>
        <dbReference type="Rhea" id="RHEA:14117"/>
        <dbReference type="Rhea" id="RHEA-COMP:14570"/>
        <dbReference type="Rhea" id="RHEA-COMP:14572"/>
        <dbReference type="ChEBI" id="CHEBI:15377"/>
        <dbReference type="ChEBI" id="CHEBI:58658"/>
        <dbReference type="ChEBI" id="CHEBI:140523"/>
        <dbReference type="EC" id="3.2.1.67"/>
    </reaction>
</comment>
<evidence type="ECO:0000256" key="15">
    <source>
        <dbReference type="ARBA" id="ARBA00048766"/>
    </source>
</evidence>
<keyword evidence="9 17" id="KW-0326">Glycosidase</keyword>
<keyword evidence="8" id="KW-0325">Glycoprotein</keyword>
<keyword evidence="10" id="KW-0961">Cell wall biogenesis/degradation</keyword>
<evidence type="ECO:0000256" key="1">
    <source>
        <dbReference type="ARBA" id="ARBA00004613"/>
    </source>
</evidence>
<dbReference type="EC" id="3.2.1.67" evidence="12"/>
<reference evidence="18" key="1">
    <citation type="journal article" date="2023" name="Mol. Phylogenet. Evol.">
        <title>Genome-scale phylogeny and comparative genomics of the fungal order Sordariales.</title>
        <authorList>
            <person name="Hensen N."/>
            <person name="Bonometti L."/>
            <person name="Westerberg I."/>
            <person name="Brannstrom I.O."/>
            <person name="Guillou S."/>
            <person name="Cros-Aarteil S."/>
            <person name="Calhoun S."/>
            <person name="Haridas S."/>
            <person name="Kuo A."/>
            <person name="Mondo S."/>
            <person name="Pangilinan J."/>
            <person name="Riley R."/>
            <person name="LaButti K."/>
            <person name="Andreopoulos B."/>
            <person name="Lipzen A."/>
            <person name="Chen C."/>
            <person name="Yan M."/>
            <person name="Daum C."/>
            <person name="Ng V."/>
            <person name="Clum A."/>
            <person name="Steindorff A."/>
            <person name="Ohm R.A."/>
            <person name="Martin F."/>
            <person name="Silar P."/>
            <person name="Natvig D.O."/>
            <person name="Lalanne C."/>
            <person name="Gautier V."/>
            <person name="Ament-Velasquez S.L."/>
            <person name="Kruys A."/>
            <person name="Hutchinson M.I."/>
            <person name="Powell A.J."/>
            <person name="Barry K."/>
            <person name="Miller A.N."/>
            <person name="Grigoriev I.V."/>
            <person name="Debuchy R."/>
            <person name="Gladieux P."/>
            <person name="Hiltunen Thoren M."/>
            <person name="Johannesson H."/>
        </authorList>
    </citation>
    <scope>NUCLEOTIDE SEQUENCE</scope>
    <source>
        <strain evidence="18">PSN243</strain>
    </source>
</reference>
<dbReference type="EMBL" id="MU865935">
    <property type="protein sequence ID" value="KAK4449888.1"/>
    <property type="molecule type" value="Genomic_DNA"/>
</dbReference>
<dbReference type="SUPFAM" id="SSF52096">
    <property type="entry name" value="ClpP/crotonase"/>
    <property type="match status" value="1"/>
</dbReference>
<organism evidence="18 19">
    <name type="scientific">Podospora aff. communis PSN243</name>
    <dbReference type="NCBI Taxonomy" id="3040156"/>
    <lineage>
        <taxon>Eukaryota</taxon>
        <taxon>Fungi</taxon>
        <taxon>Dikarya</taxon>
        <taxon>Ascomycota</taxon>
        <taxon>Pezizomycotina</taxon>
        <taxon>Sordariomycetes</taxon>
        <taxon>Sordariomycetidae</taxon>
        <taxon>Sordariales</taxon>
        <taxon>Podosporaceae</taxon>
        <taxon>Podospora</taxon>
    </lineage>
</organism>
<dbReference type="InterPro" id="IPR001753">
    <property type="entry name" value="Enoyl-CoA_hydra/iso"/>
</dbReference>
<dbReference type="Proteomes" id="UP001321760">
    <property type="component" value="Unassembled WGS sequence"/>
</dbReference>
<keyword evidence="5" id="KW-0677">Repeat</keyword>
<evidence type="ECO:0000256" key="12">
    <source>
        <dbReference type="ARBA" id="ARBA00038933"/>
    </source>
</evidence>
<keyword evidence="3" id="KW-0964">Secreted</keyword>
<gene>
    <name evidence="18" type="ORF">QBC34DRAFT_448591</name>
</gene>
<evidence type="ECO:0000256" key="10">
    <source>
        <dbReference type="ARBA" id="ARBA00023316"/>
    </source>
</evidence>
<dbReference type="CDD" id="cd06558">
    <property type="entry name" value="crotonase-like"/>
    <property type="match status" value="1"/>
</dbReference>
<dbReference type="Pfam" id="PF00378">
    <property type="entry name" value="ECH_1"/>
    <property type="match status" value="1"/>
</dbReference>
<evidence type="ECO:0000256" key="5">
    <source>
        <dbReference type="ARBA" id="ARBA00022737"/>
    </source>
</evidence>
<comment type="similarity">
    <text evidence="2 17">Belongs to the glycosyl hydrolase 28 family.</text>
</comment>
<dbReference type="GO" id="GO:0047911">
    <property type="term" value="F:galacturan 1,4-alpha-galacturonidase activity"/>
    <property type="evidence" value="ECO:0007669"/>
    <property type="project" value="UniProtKB-EC"/>
</dbReference>
<comment type="similarity">
    <text evidence="16">Belongs to the enoyl-CoA hydratase/isomerase family.</text>
</comment>
<evidence type="ECO:0000256" key="11">
    <source>
        <dbReference type="ARBA" id="ARBA00037312"/>
    </source>
</evidence>
<keyword evidence="6 17" id="KW-0378">Hydrolase</keyword>
<evidence type="ECO:0000313" key="18">
    <source>
        <dbReference type="EMBL" id="KAK4449888.1"/>
    </source>
</evidence>
<sequence length="744" mass="81224">MASSALPAALKTPPPSVPNVLISFPAPNVLLITLNRPKQLNAIPSSQHAPLAALYDWYDSEPHLRAAILTGSGRAFCAGADLREWDRANNSASTSTSSEPEKVTMPPAGFGGLSNRPGLKPVIAAVNGLCYGGGFEMVLNCDLVVASQHAKFGLPEVTKGVVALAGALPRLGTILGRQRASELALLGRTGYTAAEMKSWGVVNFVVEGEGEEVVREVVREAVKVASEVAGNSPDAVIVSREGLRLGREGMGAERATEVLATGWYGRIDKGENMREGVRSFVERRKAVWVDSKLSQDRKKALGVGVVELPEGVPRSVHEFRKRHPVQPWADDPGRRLVTIRPSKNDNDDVSDDFLKGLHDANHGGTLFLPGGEKFVIGKPLDLTFLDNIQIRLDGEIKFTNDTPYWQKNAFRHPFQNSIMFWKWGGKNIRIFGDGVLNGNGQRWWNEFSGREILDSTNDYLRPILFYAENATGLDIRGIHFKDSPCWTTFFVTSKDISLTDVVCTAESENATARPKNTDFFDSLNVENVRIERAWVNIGDDCFSPKSNATNMYVNTMYCNGTHGQSMGSIGQYAGELSFIRNVHIENMWMLNGQHAARLKSWAGPDAGYGFIDNITFKNFWNGNNEYTAFIDSCYFNIDATTCARYPSRVNITNITFENFSGTTSGKYGRAVGRLTCSPNAVCSNIRFKNFNVTSPCGGSPLVICDGIKGSIGTPCVSSTSNEAKSALASKCTAKMASLPSATPW</sequence>
<dbReference type="PANTHER" id="PTHR31736:SF6">
    <property type="entry name" value="EXOPOLYGALACTURONASE B-RELATED"/>
    <property type="match status" value="1"/>
</dbReference>
<comment type="subcellular location">
    <subcellularLocation>
        <location evidence="1">Secreted</location>
    </subcellularLocation>
</comment>
<evidence type="ECO:0000256" key="7">
    <source>
        <dbReference type="ARBA" id="ARBA00023157"/>
    </source>
</evidence>
<dbReference type="Gene3D" id="3.90.226.10">
    <property type="entry name" value="2-enoyl-CoA Hydratase, Chain A, domain 1"/>
    <property type="match status" value="1"/>
</dbReference>
<evidence type="ECO:0000256" key="4">
    <source>
        <dbReference type="ARBA" id="ARBA00022729"/>
    </source>
</evidence>
<evidence type="ECO:0000256" key="9">
    <source>
        <dbReference type="ARBA" id="ARBA00023295"/>
    </source>
</evidence>
<dbReference type="InterPro" id="IPR018376">
    <property type="entry name" value="Enoyl-CoA_hyd/isom_CS"/>
</dbReference>
<dbReference type="GO" id="GO:0005975">
    <property type="term" value="P:carbohydrate metabolic process"/>
    <property type="evidence" value="ECO:0007669"/>
    <property type="project" value="InterPro"/>
</dbReference>
<name>A0AAV9GMS6_9PEZI</name>
<evidence type="ECO:0000256" key="16">
    <source>
        <dbReference type="RuleBase" id="RU003707"/>
    </source>
</evidence>
<dbReference type="PANTHER" id="PTHR31736">
    <property type="match status" value="1"/>
</dbReference>
<comment type="function">
    <text evidence="11">Specific in hydrolyzing the terminal glycosidic bond of polygalacturonic acid and oligogalacturonates.</text>
</comment>
<evidence type="ECO:0000256" key="8">
    <source>
        <dbReference type="ARBA" id="ARBA00023180"/>
    </source>
</evidence>
<dbReference type="AlphaFoldDB" id="A0AAV9GMS6"/>
<protein>
    <recommendedName>
        <fullName evidence="12">galacturonan 1,4-alpha-galacturonidase</fullName>
        <ecNumber evidence="12">3.2.1.67</ecNumber>
    </recommendedName>
    <alternativeName>
        <fullName evidence="13">Galacturan 1,4-alpha-galacturonidase B</fullName>
    </alternativeName>
    <alternativeName>
        <fullName evidence="14">Poly(1,4-alpha-D-galacturonide)galacturonohydrolase B</fullName>
    </alternativeName>
</protein>
<keyword evidence="19" id="KW-1185">Reference proteome</keyword>
<dbReference type="GO" id="GO:0005576">
    <property type="term" value="C:extracellular region"/>
    <property type="evidence" value="ECO:0007669"/>
    <property type="project" value="UniProtKB-SubCell"/>
</dbReference>
<dbReference type="Pfam" id="PF00295">
    <property type="entry name" value="Glyco_hydro_28"/>
    <property type="match status" value="1"/>
</dbReference>
<dbReference type="InterPro" id="IPR011050">
    <property type="entry name" value="Pectin_lyase_fold/virulence"/>
</dbReference>
<dbReference type="GO" id="GO:0071555">
    <property type="term" value="P:cell wall organization"/>
    <property type="evidence" value="ECO:0007669"/>
    <property type="project" value="UniProtKB-KW"/>
</dbReference>
<keyword evidence="18" id="KW-0456">Lyase</keyword>
<dbReference type="PROSITE" id="PS00166">
    <property type="entry name" value="ENOYL_COA_HYDRATASE"/>
    <property type="match status" value="1"/>
</dbReference>
<evidence type="ECO:0000256" key="3">
    <source>
        <dbReference type="ARBA" id="ARBA00022525"/>
    </source>
</evidence>
<evidence type="ECO:0000313" key="19">
    <source>
        <dbReference type="Proteomes" id="UP001321760"/>
    </source>
</evidence>
<accession>A0AAV9GMS6</accession>
<dbReference type="InterPro" id="IPR029045">
    <property type="entry name" value="ClpP/crotonase-like_dom_sf"/>
</dbReference>
<evidence type="ECO:0000256" key="17">
    <source>
        <dbReference type="RuleBase" id="RU361169"/>
    </source>
</evidence>
<proteinExistence type="inferred from homology"/>